<feature type="domain" description="DNA2/NAM7 helicase helicase" evidence="13">
    <location>
        <begin position="761"/>
        <end position="834"/>
    </location>
</feature>
<dbReference type="Pfam" id="PF13086">
    <property type="entry name" value="AAA_11"/>
    <property type="match status" value="2"/>
</dbReference>
<comment type="similarity">
    <text evidence="2">Belongs to the DNA2/NAM7 helicase family. SDE3 subfamily.</text>
</comment>
<keyword evidence="4" id="KW-0963">Cytoplasm</keyword>
<dbReference type="GO" id="GO:0003724">
    <property type="term" value="F:RNA helicase activity"/>
    <property type="evidence" value="ECO:0007669"/>
    <property type="project" value="UniProtKB-EC"/>
</dbReference>
<evidence type="ECO:0000256" key="4">
    <source>
        <dbReference type="ARBA" id="ARBA00022490"/>
    </source>
</evidence>
<feature type="compositionally biased region" description="Basic and acidic residues" evidence="12">
    <location>
        <begin position="25"/>
        <end position="36"/>
    </location>
</feature>
<evidence type="ECO:0000256" key="3">
    <source>
        <dbReference type="ARBA" id="ARBA00012552"/>
    </source>
</evidence>
<dbReference type="Gene3D" id="3.40.50.300">
    <property type="entry name" value="P-loop containing nucleotide triphosphate hydrolases"/>
    <property type="match status" value="2"/>
</dbReference>
<evidence type="ECO:0000313" key="17">
    <source>
        <dbReference type="EnsemblMetazoa" id="G29732.1:cds"/>
    </source>
</evidence>
<evidence type="ECO:0000256" key="8">
    <source>
        <dbReference type="ARBA" id="ARBA00022840"/>
    </source>
</evidence>
<evidence type="ECO:0000259" key="15">
    <source>
        <dbReference type="Pfam" id="PF21634"/>
    </source>
</evidence>
<name>A0A8W8LS08_MAGGI</name>
<dbReference type="PANTHER" id="PTHR45418">
    <property type="entry name" value="CANCER/TESTIS ANTIGEN 55"/>
    <property type="match status" value="1"/>
</dbReference>
<accession>A0A8W8LS08</accession>
<evidence type="ECO:0000256" key="6">
    <source>
        <dbReference type="ARBA" id="ARBA00022801"/>
    </source>
</evidence>
<dbReference type="SUPFAM" id="SSF52540">
    <property type="entry name" value="P-loop containing nucleoside triphosphate hydrolases"/>
    <property type="match status" value="1"/>
</dbReference>
<proteinExistence type="inferred from homology"/>
<evidence type="ECO:0000259" key="13">
    <source>
        <dbReference type="Pfam" id="PF13086"/>
    </source>
</evidence>
<dbReference type="EC" id="3.6.4.13" evidence="3"/>
<keyword evidence="7" id="KW-0347">Helicase</keyword>
<comment type="catalytic activity">
    <reaction evidence="11">
        <text>ATP + H2O = ADP + phosphate + H(+)</text>
        <dbReference type="Rhea" id="RHEA:13065"/>
        <dbReference type="ChEBI" id="CHEBI:15377"/>
        <dbReference type="ChEBI" id="CHEBI:15378"/>
        <dbReference type="ChEBI" id="CHEBI:30616"/>
        <dbReference type="ChEBI" id="CHEBI:43474"/>
        <dbReference type="ChEBI" id="CHEBI:456216"/>
        <dbReference type="EC" id="3.6.4.13"/>
    </reaction>
</comment>
<feature type="domain" description="DNA2/NAM7 helicase helicase" evidence="13">
    <location>
        <begin position="652"/>
        <end position="746"/>
    </location>
</feature>
<organism evidence="17 18">
    <name type="scientific">Magallana gigas</name>
    <name type="common">Pacific oyster</name>
    <name type="synonym">Crassostrea gigas</name>
    <dbReference type="NCBI Taxonomy" id="29159"/>
    <lineage>
        <taxon>Eukaryota</taxon>
        <taxon>Metazoa</taxon>
        <taxon>Spiralia</taxon>
        <taxon>Lophotrochozoa</taxon>
        <taxon>Mollusca</taxon>
        <taxon>Bivalvia</taxon>
        <taxon>Autobranchia</taxon>
        <taxon>Pteriomorphia</taxon>
        <taxon>Ostreida</taxon>
        <taxon>Ostreoidea</taxon>
        <taxon>Ostreidae</taxon>
        <taxon>Magallana</taxon>
    </lineage>
</organism>
<protein>
    <recommendedName>
        <fullName evidence="3">RNA helicase</fullName>
        <ecNumber evidence="3">3.6.4.13</ecNumber>
    </recommendedName>
</protein>
<keyword evidence="10" id="KW-0943">RNA-mediated gene silencing</keyword>
<feature type="domain" description="Helicase MOV-10 helical" evidence="16">
    <location>
        <begin position="467"/>
        <end position="502"/>
    </location>
</feature>
<dbReference type="CDD" id="cd18808">
    <property type="entry name" value="SF1_C_Upf1"/>
    <property type="match status" value="1"/>
</dbReference>
<dbReference type="InterPro" id="IPR027417">
    <property type="entry name" value="P-loop_NTPase"/>
</dbReference>
<dbReference type="CDD" id="cd18078">
    <property type="entry name" value="DEXXQc_Mov10L1"/>
    <property type="match status" value="1"/>
</dbReference>
<evidence type="ECO:0000256" key="5">
    <source>
        <dbReference type="ARBA" id="ARBA00022741"/>
    </source>
</evidence>
<keyword evidence="18" id="KW-1185">Reference proteome</keyword>
<evidence type="ECO:0000259" key="16">
    <source>
        <dbReference type="Pfam" id="PF21635"/>
    </source>
</evidence>
<dbReference type="InterPro" id="IPR049079">
    <property type="entry name" value="Mov-10_helical"/>
</dbReference>
<dbReference type="GO" id="GO:0031047">
    <property type="term" value="P:regulatory ncRNA-mediated gene silencing"/>
    <property type="evidence" value="ECO:0007669"/>
    <property type="project" value="UniProtKB-KW"/>
</dbReference>
<dbReference type="Proteomes" id="UP000005408">
    <property type="component" value="Unassembled WGS sequence"/>
</dbReference>
<feature type="region of interest" description="Disordered" evidence="12">
    <location>
        <begin position="16"/>
        <end position="51"/>
    </location>
</feature>
<dbReference type="InterPro" id="IPR047187">
    <property type="entry name" value="SF1_C_Upf1"/>
</dbReference>
<dbReference type="AlphaFoldDB" id="A0A8W8LS08"/>
<evidence type="ECO:0000256" key="10">
    <source>
        <dbReference type="ARBA" id="ARBA00023158"/>
    </source>
</evidence>
<keyword evidence="6" id="KW-0378">Hydrolase</keyword>
<dbReference type="GO" id="GO:0036464">
    <property type="term" value="C:cytoplasmic ribonucleoprotein granule"/>
    <property type="evidence" value="ECO:0007669"/>
    <property type="project" value="UniProtKB-SubCell"/>
</dbReference>
<evidence type="ECO:0000256" key="7">
    <source>
        <dbReference type="ARBA" id="ARBA00022806"/>
    </source>
</evidence>
<comment type="subcellular location">
    <subcellularLocation>
        <location evidence="1">Cytoplasm</location>
        <location evidence="1">Cytoplasmic ribonucleoprotein granule</location>
    </subcellularLocation>
</comment>
<dbReference type="Pfam" id="PF21634">
    <property type="entry name" value="MOV-10_beta-barrel"/>
    <property type="match status" value="1"/>
</dbReference>
<dbReference type="Pfam" id="PF13087">
    <property type="entry name" value="AAA_12"/>
    <property type="match status" value="1"/>
</dbReference>
<evidence type="ECO:0000256" key="9">
    <source>
        <dbReference type="ARBA" id="ARBA00022884"/>
    </source>
</evidence>
<dbReference type="GO" id="GO:0005524">
    <property type="term" value="F:ATP binding"/>
    <property type="evidence" value="ECO:0007669"/>
    <property type="project" value="UniProtKB-KW"/>
</dbReference>
<keyword evidence="9" id="KW-0694">RNA-binding</keyword>
<dbReference type="GO" id="GO:0003723">
    <property type="term" value="F:RNA binding"/>
    <property type="evidence" value="ECO:0007669"/>
    <property type="project" value="UniProtKB-KW"/>
</dbReference>
<sequence>MFTAFSKLLSFFLNEEEDTQEADADSEKSQQERDLESSDEDDEEGLTKNSNGKVTHIYNDYGLIDGDIFFSFQTVLSEKRLTVGEEISYVATRENIKSGWRATHVSVATNWEMDEDGLKDKSLVGIVEKFNGEFGTINGQIQFSLSDVSLEDYVPHVGDYVTLEVRRVSGLLEGSSVKPLRIFQKEGQILAVQQDHGYIDGDTFFMMAACRESYRPRKWDRVQTVVIESTQGKCSWRAISISPVIVNPSLSVSAFSGPLKSTFLDDLQKNKNGIHVSTETDFGKVELGGRKKLTVWIQNKGETNQVFLRAHLPAECTQIKVQGVKYLNEHAAMMKKENVEVTKGKITLYPAMSLYINLSVEASFPGLDKQLLVVTFENFQIGRYITAEITDPYHSMVTIGPAYRRGEKMSSFTKYRASAASGQNWVVPGERPQRNGRTHVLKLPNRLPQYPVPQLLRECILNGDPLLEICPELTQELTPENYVKRMKTLLHLEEIQMDIDIREFDLSRVTMRPVGEFLGLGVPGLAEGRPSVLLGDKVMLSDPCDPQGPVYEGYVHEVLSEEVLLKFNNDFHLRYNGKDYDAQFTFNRSSVRRCHQAVQFAGNLEENVLFPSFVSPKPSQLQRTPSSRPLTNPGVTNGQCMGDGALHFFNSKLNTRQKEAVTRILHGQSRPVPYVLFGPPGTGKTMTVVESILQVLTKISHSRVLACTPSNSAADLIAERLHMSGAVRTCDMIRLNASQRSQEGIPESIMPYCTTGEDLDMASRYRVVVSTCISAGTLYMCGIKAGHFTHVFVDEAGQATEPECLIAVNMAAGENCQVVLAGDPMQLGPVIRSKLAKGHNFDLSLLERLVDMPIYARDKGKFVDHGAYNPLLVTKLVDNYRSHPAILTLTSKLFYYDELKEKADRALTHSLCQWTGLPRVGFPVIFHGVRGEDLREGNSPSWFNPAEVVQVVRYLQGVQTEQSVAPDEIGIITPYRKQACKIRLLIDKLGMERVKVGSVEEFQGQQRKVIIISTVRANERMIGFDKKHTLGFLSNPKRFNVAISRAQALLVIVGNPYVLAQDKYWQVLIQYCIENGGYCGCDIPELYPQDVSTNQMQDT</sequence>
<evidence type="ECO:0000256" key="12">
    <source>
        <dbReference type="SAM" id="MobiDB-lite"/>
    </source>
</evidence>
<evidence type="ECO:0000313" key="18">
    <source>
        <dbReference type="Proteomes" id="UP000005408"/>
    </source>
</evidence>
<dbReference type="FunFam" id="3.40.50.300:FF:000608">
    <property type="entry name" value="Mov10 RISC complex RNA helicase"/>
    <property type="match status" value="1"/>
</dbReference>
<dbReference type="InterPro" id="IPR049080">
    <property type="entry name" value="MOV-10-like_beta-barrel"/>
</dbReference>
<dbReference type="GO" id="GO:0016787">
    <property type="term" value="F:hydrolase activity"/>
    <property type="evidence" value="ECO:0007669"/>
    <property type="project" value="UniProtKB-KW"/>
</dbReference>
<keyword evidence="8" id="KW-0067">ATP-binding</keyword>
<evidence type="ECO:0000256" key="2">
    <source>
        <dbReference type="ARBA" id="ARBA00005601"/>
    </source>
</evidence>
<evidence type="ECO:0000256" key="11">
    <source>
        <dbReference type="ARBA" id="ARBA00047984"/>
    </source>
</evidence>
<dbReference type="EnsemblMetazoa" id="G29732.1">
    <property type="protein sequence ID" value="G29732.1:cds"/>
    <property type="gene ID" value="G29732"/>
</dbReference>
<evidence type="ECO:0000256" key="1">
    <source>
        <dbReference type="ARBA" id="ARBA00004331"/>
    </source>
</evidence>
<dbReference type="InterPro" id="IPR041679">
    <property type="entry name" value="DNA2/NAM7-like_C"/>
</dbReference>
<dbReference type="InterPro" id="IPR041677">
    <property type="entry name" value="DNA2/NAM7_AAA_11"/>
</dbReference>
<dbReference type="Pfam" id="PF21635">
    <property type="entry name" value="Mov-10_helical"/>
    <property type="match status" value="1"/>
</dbReference>
<reference evidence="17" key="1">
    <citation type="submission" date="2022-08" db="UniProtKB">
        <authorList>
            <consortium name="EnsemblMetazoa"/>
        </authorList>
    </citation>
    <scope>IDENTIFICATION</scope>
    <source>
        <strain evidence="17">05x7-T-G4-1.051#20</strain>
    </source>
</reference>
<keyword evidence="5" id="KW-0547">Nucleotide-binding</keyword>
<evidence type="ECO:0000259" key="14">
    <source>
        <dbReference type="Pfam" id="PF13087"/>
    </source>
</evidence>
<dbReference type="PANTHER" id="PTHR45418:SF1">
    <property type="entry name" value="CANCER_TESTIS ANTIGEN 55"/>
    <property type="match status" value="1"/>
</dbReference>
<feature type="domain" description="Helicase MOV-10-like beta-barrel" evidence="15">
    <location>
        <begin position="505"/>
        <end position="584"/>
    </location>
</feature>
<feature type="domain" description="DNA2/NAM7 helicase-like C-terminal" evidence="14">
    <location>
        <begin position="870"/>
        <end position="1055"/>
    </location>
</feature>